<evidence type="ECO:0000313" key="4">
    <source>
        <dbReference type="Proteomes" id="UP000292881"/>
    </source>
</evidence>
<feature type="compositionally biased region" description="Basic and acidic residues" evidence="1">
    <location>
        <begin position="12"/>
        <end position="23"/>
    </location>
</feature>
<sequence>MGWNNPEIPWSELERRLSDRQRPGDGSAGRSKVLGDGGDSPAWSRKRHPYRPPGAGEPTDDRPAGPSVPYAELHAHSTFSFLDGASGPERLVEEAHRLGLTGLAITDHDGFYGIVRFAEAAEAYPELETVYGAELSFGLSEPQMGAADPEGDHLLVLAAREEGYHRLASAITAGQLAGGEKGRPVYELDDLAARADGHWVVSTGCRKGAVRRAL</sequence>
<dbReference type="GO" id="GO:0006260">
    <property type="term" value="P:DNA replication"/>
    <property type="evidence" value="ECO:0007669"/>
    <property type="project" value="InterPro"/>
</dbReference>
<reference evidence="3 4" key="1">
    <citation type="submission" date="2019-01" db="EMBL/GenBank/DDBJ databases">
        <authorList>
            <person name="Li J."/>
        </authorList>
    </citation>
    <scope>NUCLEOTIDE SEQUENCE [LARGE SCALE GENOMIC DNA]</scope>
    <source>
        <strain evidence="3 4">CGMCC 4.7180</strain>
    </source>
</reference>
<feature type="region of interest" description="Disordered" evidence="1">
    <location>
        <begin position="1"/>
        <end position="69"/>
    </location>
</feature>
<dbReference type="InterPro" id="IPR004805">
    <property type="entry name" value="DnaE2/DnaE/PolC"/>
</dbReference>
<keyword evidence="4" id="KW-1185">Reference proteome</keyword>
<dbReference type="Proteomes" id="UP000292881">
    <property type="component" value="Unassembled WGS sequence"/>
</dbReference>
<dbReference type="PANTHER" id="PTHR32294:SF4">
    <property type="entry name" value="ERROR-PRONE DNA POLYMERASE"/>
    <property type="match status" value="1"/>
</dbReference>
<comment type="caution">
    <text evidence="3">The sequence shown here is derived from an EMBL/GenBank/DDBJ whole genome shotgun (WGS) entry which is preliminary data.</text>
</comment>
<dbReference type="AlphaFoldDB" id="A0A4Q2J4C6"/>
<dbReference type="InterPro" id="IPR016195">
    <property type="entry name" value="Pol/histidinol_Pase-like"/>
</dbReference>
<evidence type="ECO:0000256" key="1">
    <source>
        <dbReference type="SAM" id="MobiDB-lite"/>
    </source>
</evidence>
<dbReference type="SUPFAM" id="SSF89550">
    <property type="entry name" value="PHP domain-like"/>
    <property type="match status" value="1"/>
</dbReference>
<feature type="non-terminal residue" evidence="3">
    <location>
        <position position="214"/>
    </location>
</feature>
<evidence type="ECO:0000259" key="2">
    <source>
        <dbReference type="SMART" id="SM00481"/>
    </source>
</evidence>
<dbReference type="Pfam" id="PF02811">
    <property type="entry name" value="PHP"/>
    <property type="match status" value="1"/>
</dbReference>
<gene>
    <name evidence="3" type="ORF">ESO86_17900</name>
</gene>
<proteinExistence type="predicted"/>
<dbReference type="SMART" id="SM00481">
    <property type="entry name" value="POLIIIAc"/>
    <property type="match status" value="1"/>
</dbReference>
<dbReference type="OrthoDB" id="9803237at2"/>
<organism evidence="3 4">
    <name type="scientific">Agromyces binzhouensis</name>
    <dbReference type="NCBI Taxonomy" id="1817495"/>
    <lineage>
        <taxon>Bacteria</taxon>
        <taxon>Bacillati</taxon>
        <taxon>Actinomycetota</taxon>
        <taxon>Actinomycetes</taxon>
        <taxon>Micrococcales</taxon>
        <taxon>Microbacteriaceae</taxon>
        <taxon>Agromyces</taxon>
    </lineage>
</organism>
<name>A0A4Q2J4C6_9MICO</name>
<dbReference type="InterPro" id="IPR003141">
    <property type="entry name" value="Pol/His_phosphatase_N"/>
</dbReference>
<dbReference type="CDD" id="cd07431">
    <property type="entry name" value="PHP_PolIIIA"/>
    <property type="match status" value="1"/>
</dbReference>
<dbReference type="RefSeq" id="WP_129236043.1">
    <property type="nucleotide sequence ID" value="NZ_SDPL01000719.1"/>
</dbReference>
<dbReference type="EMBL" id="SDPL01000719">
    <property type="protein sequence ID" value="RXZ39643.1"/>
    <property type="molecule type" value="Genomic_DNA"/>
</dbReference>
<feature type="domain" description="Polymerase/histidinol phosphatase N-terminal" evidence="2">
    <location>
        <begin position="71"/>
        <end position="139"/>
    </location>
</feature>
<evidence type="ECO:0000313" key="3">
    <source>
        <dbReference type="EMBL" id="RXZ39643.1"/>
    </source>
</evidence>
<dbReference type="Gene3D" id="3.20.20.140">
    <property type="entry name" value="Metal-dependent hydrolases"/>
    <property type="match status" value="1"/>
</dbReference>
<dbReference type="PANTHER" id="PTHR32294">
    <property type="entry name" value="DNA POLYMERASE III SUBUNIT ALPHA"/>
    <property type="match status" value="1"/>
</dbReference>
<accession>A0A4Q2J4C6</accession>
<protein>
    <submittedName>
        <fullName evidence="3">PHP domain-containing protein</fullName>
    </submittedName>
</protein>
<dbReference type="GO" id="GO:0008408">
    <property type="term" value="F:3'-5' exonuclease activity"/>
    <property type="evidence" value="ECO:0007669"/>
    <property type="project" value="InterPro"/>
</dbReference>
<dbReference type="InterPro" id="IPR004013">
    <property type="entry name" value="PHP_dom"/>
</dbReference>